<evidence type="ECO:0000313" key="2">
    <source>
        <dbReference type="EMBL" id="ETP28052.1"/>
    </source>
</evidence>
<protein>
    <recommendedName>
        <fullName evidence="4">PiggyBac transposable element-derived protein domain-containing protein</fullName>
    </recommendedName>
</protein>
<dbReference type="Proteomes" id="UP000018948">
    <property type="component" value="Unassembled WGS sequence"/>
</dbReference>
<evidence type="ECO:0000256" key="1">
    <source>
        <dbReference type="SAM" id="MobiDB-lite"/>
    </source>
</evidence>
<gene>
    <name evidence="2" type="ORF">F442_22664</name>
</gene>
<reference evidence="2 3" key="1">
    <citation type="submission" date="2013-11" db="EMBL/GenBank/DDBJ databases">
        <title>The Genome Sequence of Phytophthora parasitica P10297.</title>
        <authorList>
            <consortium name="The Broad Institute Genomics Platform"/>
            <person name="Russ C."/>
            <person name="Tyler B."/>
            <person name="Panabieres F."/>
            <person name="Shan W."/>
            <person name="Tripathy S."/>
            <person name="Grunwald N."/>
            <person name="Machado M."/>
            <person name="Johnson C.S."/>
            <person name="Walker B."/>
            <person name="Young S.K."/>
            <person name="Zeng Q."/>
            <person name="Gargeya S."/>
            <person name="Fitzgerald M."/>
            <person name="Haas B."/>
            <person name="Abouelleil A."/>
            <person name="Allen A.W."/>
            <person name="Alvarado L."/>
            <person name="Arachchi H.M."/>
            <person name="Berlin A.M."/>
            <person name="Chapman S.B."/>
            <person name="Gainer-Dewar J."/>
            <person name="Goldberg J."/>
            <person name="Griggs A."/>
            <person name="Gujja S."/>
            <person name="Hansen M."/>
            <person name="Howarth C."/>
            <person name="Imamovic A."/>
            <person name="Ireland A."/>
            <person name="Larimer J."/>
            <person name="McCowan C."/>
            <person name="Murphy C."/>
            <person name="Pearson M."/>
            <person name="Poon T.W."/>
            <person name="Priest M."/>
            <person name="Roberts A."/>
            <person name="Saif S."/>
            <person name="Shea T."/>
            <person name="Sisk P."/>
            <person name="Sykes S."/>
            <person name="Wortman J."/>
            <person name="Nusbaum C."/>
            <person name="Birren B."/>
        </authorList>
    </citation>
    <scope>NUCLEOTIDE SEQUENCE [LARGE SCALE GENOMIC DNA]</scope>
    <source>
        <strain evidence="2 3">P10297</strain>
    </source>
</reference>
<evidence type="ECO:0000313" key="3">
    <source>
        <dbReference type="Proteomes" id="UP000018948"/>
    </source>
</evidence>
<dbReference type="EMBL" id="ANIY01005191">
    <property type="protein sequence ID" value="ETP28052.1"/>
    <property type="molecule type" value="Genomic_DNA"/>
</dbReference>
<proteinExistence type="predicted"/>
<name>W2XZY5_PHYNI</name>
<comment type="caution">
    <text evidence="2">The sequence shown here is derived from an EMBL/GenBank/DDBJ whole genome shotgun (WGS) entry which is preliminary data.</text>
</comment>
<dbReference type="AlphaFoldDB" id="W2XZY5"/>
<feature type="non-terminal residue" evidence="2">
    <location>
        <position position="1"/>
    </location>
</feature>
<feature type="compositionally biased region" description="Acidic residues" evidence="1">
    <location>
        <begin position="72"/>
        <end position="89"/>
    </location>
</feature>
<sequence length="206" mass="21910">LPSRRRNLALLFNDVNNESSASDGASIESRSEGNAPAVGGLDGTVEAAQDDPNITAEIDAPSAYTQFKSDGENDEGDDEVSSVDGDDEADMQLPVPLEMHFEISMISGLGGIDNIASGEVSDCFLEDMGVQGWSNLVTHTPCDYLMEPYQARSVSEVQANYPNLFTGVSGPTPRALTAPTTFNGCLLLLHAARAVGRDCGRVKHLF</sequence>
<dbReference type="PANTHER" id="PTHR37069">
    <property type="entry name" value="DDE_TNP_1_7 DOMAIN-CONTAINING PROTEIN"/>
    <property type="match status" value="1"/>
</dbReference>
<organism evidence="2 3">
    <name type="scientific">Phytophthora nicotianae P10297</name>
    <dbReference type="NCBI Taxonomy" id="1317064"/>
    <lineage>
        <taxon>Eukaryota</taxon>
        <taxon>Sar</taxon>
        <taxon>Stramenopiles</taxon>
        <taxon>Oomycota</taxon>
        <taxon>Peronosporomycetes</taxon>
        <taxon>Peronosporales</taxon>
        <taxon>Peronosporaceae</taxon>
        <taxon>Phytophthora</taxon>
    </lineage>
</organism>
<feature type="region of interest" description="Disordered" evidence="1">
    <location>
        <begin position="15"/>
        <end position="89"/>
    </location>
</feature>
<evidence type="ECO:0008006" key="4">
    <source>
        <dbReference type="Google" id="ProtNLM"/>
    </source>
</evidence>
<dbReference type="PANTHER" id="PTHR37069:SF2">
    <property type="entry name" value="PIGGYBAC TRANSPOSABLE ELEMENT-DERIVED PROTEIN DOMAIN-CONTAINING PROTEIN"/>
    <property type="match status" value="1"/>
</dbReference>
<accession>W2XZY5</accession>